<comment type="subcellular location">
    <subcellularLocation>
        <location evidence="1">Membrane</location>
        <topology evidence="1">Multi-pass membrane protein</topology>
    </subcellularLocation>
</comment>
<comment type="similarity">
    <text evidence="2">Belongs to the sodium:solute symporter (SSF) (TC 2.A.21) family.</text>
</comment>
<feature type="domain" description="PPM-type phosphatase" evidence="10">
    <location>
        <begin position="861"/>
        <end position="1081"/>
    </location>
</feature>
<evidence type="ECO:0000256" key="7">
    <source>
        <dbReference type="SAM" id="MobiDB-lite"/>
    </source>
</evidence>
<evidence type="ECO:0000259" key="9">
    <source>
        <dbReference type="SMART" id="SM00065"/>
    </source>
</evidence>
<dbReference type="Pfam" id="PF07228">
    <property type="entry name" value="SpoIIE"/>
    <property type="match status" value="1"/>
</dbReference>
<dbReference type="InterPro" id="IPR003594">
    <property type="entry name" value="HATPase_dom"/>
</dbReference>
<protein>
    <recommendedName>
        <fullName evidence="13">Na+/proline symporter</fullName>
    </recommendedName>
</protein>
<evidence type="ECO:0000256" key="2">
    <source>
        <dbReference type="ARBA" id="ARBA00006434"/>
    </source>
</evidence>
<dbReference type="PANTHER" id="PTHR43156">
    <property type="entry name" value="STAGE II SPORULATION PROTEIN E-RELATED"/>
    <property type="match status" value="1"/>
</dbReference>
<dbReference type="InterPro" id="IPR036890">
    <property type="entry name" value="HATPase_C_sf"/>
</dbReference>
<feature type="transmembrane region" description="Helical" evidence="8">
    <location>
        <begin position="35"/>
        <end position="56"/>
    </location>
</feature>
<dbReference type="InterPro" id="IPR003018">
    <property type="entry name" value="GAF"/>
</dbReference>
<feature type="transmembrane region" description="Helical" evidence="8">
    <location>
        <begin position="196"/>
        <end position="223"/>
    </location>
</feature>
<organism evidence="11 12">
    <name type="scientific">Streptomyces daqingensis</name>
    <dbReference type="NCBI Taxonomy" id="1472640"/>
    <lineage>
        <taxon>Bacteria</taxon>
        <taxon>Bacillati</taxon>
        <taxon>Actinomycetota</taxon>
        <taxon>Actinomycetes</taxon>
        <taxon>Kitasatosporales</taxon>
        <taxon>Streptomycetaceae</taxon>
        <taxon>Streptomyces</taxon>
    </lineage>
</organism>
<evidence type="ECO:0000256" key="6">
    <source>
        <dbReference type="ARBA" id="ARBA00023136"/>
    </source>
</evidence>
<keyword evidence="4" id="KW-0378">Hydrolase</keyword>
<dbReference type="SUPFAM" id="SSF81606">
    <property type="entry name" value="PP2C-like"/>
    <property type="match status" value="1"/>
</dbReference>
<dbReference type="InterPro" id="IPR036457">
    <property type="entry name" value="PPM-type-like_dom_sf"/>
</dbReference>
<dbReference type="CDD" id="cd16936">
    <property type="entry name" value="HATPase_RsbW-like"/>
    <property type="match status" value="1"/>
</dbReference>
<feature type="transmembrane region" description="Helical" evidence="8">
    <location>
        <begin position="62"/>
        <end position="87"/>
    </location>
</feature>
<reference evidence="12" key="1">
    <citation type="journal article" date="2019" name="Int. J. Syst. Evol. Microbiol.">
        <title>The Global Catalogue of Microorganisms (GCM) 10K type strain sequencing project: providing services to taxonomists for standard genome sequencing and annotation.</title>
        <authorList>
            <consortium name="The Broad Institute Genomics Platform"/>
            <consortium name="The Broad Institute Genome Sequencing Center for Infectious Disease"/>
            <person name="Wu L."/>
            <person name="Ma J."/>
        </authorList>
    </citation>
    <scope>NUCLEOTIDE SEQUENCE [LARGE SCALE GENOMIC DNA]</scope>
    <source>
        <strain evidence="12">CGMCC 4.7178</strain>
    </source>
</reference>
<sequence length="1213" mass="130670">MLQTWVIVAVSVGYLGLLFAVAFHADRRADAGRSVINNATVYALSLAVYETAWGFYGNVGTAATAGVGFLSVYLGPMVMFALGWPVLRRIIRVSRRLRITSLADFVSARYGKSAALGGLVTIIAVVGIVPYISLQLKAISNTFEILRRHPEITSTSKLGYVPLFQDTGFYVALLLAAFTILFGTRHLDTTERHEGIVAAVAFESVVKLLMFLTAGIFVTFWVFGGFGDLFSQAADAGLSELFTVREETGYGEWVWLNVLSMLAIVLLPRQWQMIVVENVDEGHLKRAMWLFPLYLLAITFFVLPIAAGGLLKFGKSVDADTFVLALPMADGPQVLALLVFIGGISAGTSMIIVETIALSTMVSNSLVMPFLLRVRPRLTHRADVAGLVLGIRRATIVLVLLLGYSYFRLAGEGPALGSIGTVSFAAVAQFAPAILGGLFWKGGTRHGVLAGLLAGFAVWAYTLLLPIFADAGLLPSSFVRNGPLGIELLRPQHLFGLSGMDHISHAMFWSALLNIGAYVGVSLAGRPGPAERTQALQFVEVLAEPVRERRRWQTRATVGELQALLERFLGREGARRAMSSYPGRKPESPAAEAAPELAHHAEAQLAGSVGAASARLAVDAVAGEEHIGTDDVMEMIGEASQRVELVRRRLKLLYDATGGIGTTLDVTHTAEELAQVAVPRFADFVTVELAESVLRGDEPGVNGIRVGSGDGDGDGGTRMRRLAYSGIREDAPLFPVGEMITFVPSSPPARSIESGQAILVPRLSESRGWQSMGHDRASRILGYGIHSLITAPLPARGMLLGVVNFWRAEKPEPFEQDDLFLAAELAARAAVSLDNARRYTREHATAVALQRSLLPRALPEQNAVEVASRYLPAQEGVGGDWFDVIPLPGARVALVMGDVVGHGLHAAATMGRLRTAVHNFSALDLPPDEILGHLDELVTRIDQDAVAAGDETTVAGVTCLYAIYDSVSRVCAVARAGHPTPALTHPDGTVQFPDVPAGLPLGIGGQPFETAELRLPEGSRLVLYTDGLVERREQDIDTGLQLLHETLARADQSPEETCDAVIDALLPESQSDDIALLVARTRVLDAGQVAEWDVESDPAAVRRVRAAVAELLSDWGLEELVDTTELILSELTTNAMRHGAGPINVRLLRDRTLFCEVFDHSSTSPHLRYAATMDEGGRGLFLVAQLAERWGTRYTEDGKIIWAEQTVPRPPAG</sequence>
<feature type="transmembrane region" description="Helical" evidence="8">
    <location>
        <begin position="6"/>
        <end position="23"/>
    </location>
</feature>
<dbReference type="PANTHER" id="PTHR43156:SF2">
    <property type="entry name" value="STAGE II SPORULATION PROTEIN E"/>
    <property type="match status" value="1"/>
</dbReference>
<dbReference type="InterPro" id="IPR001734">
    <property type="entry name" value="Na/solute_symporter"/>
</dbReference>
<evidence type="ECO:0000313" key="12">
    <source>
        <dbReference type="Proteomes" id="UP000631535"/>
    </source>
</evidence>
<comment type="caution">
    <text evidence="11">The sequence shown here is derived from an EMBL/GenBank/DDBJ whole genome shotgun (WGS) entry which is preliminary data.</text>
</comment>
<name>A0ABQ2LRQ6_9ACTN</name>
<feature type="transmembrane region" description="Helical" evidence="8">
    <location>
        <begin position="384"/>
        <end position="407"/>
    </location>
</feature>
<dbReference type="Gene3D" id="3.30.565.10">
    <property type="entry name" value="Histidine kinase-like ATPase, C-terminal domain"/>
    <property type="match status" value="1"/>
</dbReference>
<evidence type="ECO:0000313" key="11">
    <source>
        <dbReference type="EMBL" id="GGO42384.1"/>
    </source>
</evidence>
<feature type="transmembrane region" description="Helical" evidence="8">
    <location>
        <begin position="419"/>
        <end position="440"/>
    </location>
</feature>
<accession>A0ABQ2LRQ6</accession>
<keyword evidence="3 8" id="KW-0812">Transmembrane</keyword>
<dbReference type="InterPro" id="IPR001932">
    <property type="entry name" value="PPM-type_phosphatase-like_dom"/>
</dbReference>
<feature type="transmembrane region" description="Helical" evidence="8">
    <location>
        <begin position="114"/>
        <end position="134"/>
    </location>
</feature>
<feature type="transmembrane region" description="Helical" evidence="8">
    <location>
        <begin position="334"/>
        <end position="363"/>
    </location>
</feature>
<dbReference type="Pfam" id="PF01590">
    <property type="entry name" value="GAF"/>
    <property type="match status" value="1"/>
</dbReference>
<dbReference type="SUPFAM" id="SSF55874">
    <property type="entry name" value="ATPase domain of HSP90 chaperone/DNA topoisomerase II/histidine kinase"/>
    <property type="match status" value="1"/>
</dbReference>
<evidence type="ECO:0000256" key="5">
    <source>
        <dbReference type="ARBA" id="ARBA00022989"/>
    </source>
</evidence>
<evidence type="ECO:0000256" key="3">
    <source>
        <dbReference type="ARBA" id="ARBA00022692"/>
    </source>
</evidence>
<feature type="domain" description="GAF" evidence="9">
    <location>
        <begin position="655"/>
        <end position="843"/>
    </location>
</feature>
<evidence type="ECO:0000256" key="8">
    <source>
        <dbReference type="SAM" id="Phobius"/>
    </source>
</evidence>
<evidence type="ECO:0000256" key="1">
    <source>
        <dbReference type="ARBA" id="ARBA00004141"/>
    </source>
</evidence>
<dbReference type="InterPro" id="IPR038377">
    <property type="entry name" value="Na/Glc_symporter_sf"/>
</dbReference>
<feature type="transmembrane region" description="Helical" evidence="8">
    <location>
        <begin position="167"/>
        <end position="184"/>
    </location>
</feature>
<dbReference type="Gene3D" id="3.60.40.10">
    <property type="entry name" value="PPM-type phosphatase domain"/>
    <property type="match status" value="1"/>
</dbReference>
<dbReference type="Gene3D" id="3.30.450.40">
    <property type="match status" value="1"/>
</dbReference>
<feature type="transmembrane region" description="Helical" evidence="8">
    <location>
        <begin position="447"/>
        <end position="469"/>
    </location>
</feature>
<keyword evidence="6 8" id="KW-0472">Membrane</keyword>
<dbReference type="SUPFAM" id="SSF55781">
    <property type="entry name" value="GAF domain-like"/>
    <property type="match status" value="1"/>
</dbReference>
<dbReference type="InterPro" id="IPR029016">
    <property type="entry name" value="GAF-like_dom_sf"/>
</dbReference>
<evidence type="ECO:0008006" key="13">
    <source>
        <dbReference type="Google" id="ProtNLM"/>
    </source>
</evidence>
<dbReference type="Gene3D" id="1.20.1730.10">
    <property type="entry name" value="Sodium/glucose cotransporter"/>
    <property type="match status" value="1"/>
</dbReference>
<dbReference type="Proteomes" id="UP000631535">
    <property type="component" value="Unassembled WGS sequence"/>
</dbReference>
<dbReference type="Pfam" id="PF13581">
    <property type="entry name" value="HATPase_c_2"/>
    <property type="match status" value="1"/>
</dbReference>
<dbReference type="PROSITE" id="PS50283">
    <property type="entry name" value="NA_SOLUT_SYMP_3"/>
    <property type="match status" value="1"/>
</dbReference>
<dbReference type="SMART" id="SM00331">
    <property type="entry name" value="PP2C_SIG"/>
    <property type="match status" value="1"/>
</dbReference>
<gene>
    <name evidence="11" type="ORF">GCM10012287_03170</name>
</gene>
<keyword evidence="12" id="KW-1185">Reference proteome</keyword>
<dbReference type="EMBL" id="BMMP01000001">
    <property type="protein sequence ID" value="GGO42384.1"/>
    <property type="molecule type" value="Genomic_DNA"/>
</dbReference>
<proteinExistence type="inferred from homology"/>
<dbReference type="SMART" id="SM00065">
    <property type="entry name" value="GAF"/>
    <property type="match status" value="1"/>
</dbReference>
<evidence type="ECO:0000259" key="10">
    <source>
        <dbReference type="SMART" id="SM00331"/>
    </source>
</evidence>
<evidence type="ECO:0000256" key="4">
    <source>
        <dbReference type="ARBA" id="ARBA00022801"/>
    </source>
</evidence>
<feature type="region of interest" description="Disordered" evidence="7">
    <location>
        <begin position="576"/>
        <end position="595"/>
    </location>
</feature>
<dbReference type="InterPro" id="IPR052016">
    <property type="entry name" value="Bact_Sigma-Reg"/>
</dbReference>
<feature type="transmembrane region" description="Helical" evidence="8">
    <location>
        <begin position="289"/>
        <end position="314"/>
    </location>
</feature>
<keyword evidence="5 8" id="KW-1133">Transmembrane helix</keyword>
<feature type="transmembrane region" description="Helical" evidence="8">
    <location>
        <begin position="250"/>
        <end position="268"/>
    </location>
</feature>
<dbReference type="CDD" id="cd10322">
    <property type="entry name" value="SLC5sbd"/>
    <property type="match status" value="1"/>
</dbReference>